<accession>A0A7S3KC15</accession>
<sequence>MVYKNIEAHVFETDEERSFFEYRGKFSSLDGDELPKLPNDFHIWHGNTSMVVLTAKDPSKGPAVFRAIIRPLPAPEEDIPHIEEHMKKSYSNVVLFVTIFGGVTVLMYLVCGMAGKRFMQTGDGLEEQVEDFNEGNYAIGSNQLFQQQLGSQNNPILVGSKELREIGYKIIPAIN</sequence>
<keyword evidence="1" id="KW-1133">Transmembrane helix</keyword>
<reference evidence="2" key="1">
    <citation type="submission" date="2021-01" db="EMBL/GenBank/DDBJ databases">
        <authorList>
            <person name="Corre E."/>
            <person name="Pelletier E."/>
            <person name="Niang G."/>
            <person name="Scheremetjew M."/>
            <person name="Finn R."/>
            <person name="Kale V."/>
            <person name="Holt S."/>
            <person name="Cochrane G."/>
            <person name="Meng A."/>
            <person name="Brown T."/>
            <person name="Cohen L."/>
        </authorList>
    </citation>
    <scope>NUCLEOTIDE SEQUENCE</scope>
    <source>
        <strain evidence="2">CT5</strain>
    </source>
</reference>
<evidence type="ECO:0000256" key="1">
    <source>
        <dbReference type="SAM" id="Phobius"/>
    </source>
</evidence>
<evidence type="ECO:0000313" key="2">
    <source>
        <dbReference type="EMBL" id="CAE0380354.1"/>
    </source>
</evidence>
<keyword evidence="1" id="KW-0812">Transmembrane</keyword>
<gene>
    <name evidence="2" type="ORF">ECRA1380_LOCUS5315</name>
</gene>
<name>A0A7S3KC15_EUPCR</name>
<keyword evidence="1" id="KW-0472">Membrane</keyword>
<proteinExistence type="predicted"/>
<dbReference type="EMBL" id="HBIK01011375">
    <property type="protein sequence ID" value="CAE0380354.1"/>
    <property type="molecule type" value="Transcribed_RNA"/>
</dbReference>
<feature type="transmembrane region" description="Helical" evidence="1">
    <location>
        <begin position="93"/>
        <end position="111"/>
    </location>
</feature>
<dbReference type="AlphaFoldDB" id="A0A7S3KC15"/>
<protein>
    <submittedName>
        <fullName evidence="2">Uncharacterized protein</fullName>
    </submittedName>
</protein>
<organism evidence="2">
    <name type="scientific">Euplotes crassus</name>
    <dbReference type="NCBI Taxonomy" id="5936"/>
    <lineage>
        <taxon>Eukaryota</taxon>
        <taxon>Sar</taxon>
        <taxon>Alveolata</taxon>
        <taxon>Ciliophora</taxon>
        <taxon>Intramacronucleata</taxon>
        <taxon>Spirotrichea</taxon>
        <taxon>Hypotrichia</taxon>
        <taxon>Euplotida</taxon>
        <taxon>Euplotidae</taxon>
        <taxon>Moneuplotes</taxon>
    </lineage>
</organism>